<keyword evidence="3" id="KW-1185">Reference proteome</keyword>
<keyword evidence="1" id="KW-0175">Coiled coil</keyword>
<proteinExistence type="predicted"/>
<name>A0A2P8D2D2_9ACTN</name>
<dbReference type="Proteomes" id="UP000240542">
    <property type="component" value="Unassembled WGS sequence"/>
</dbReference>
<accession>A0A2P8D2D2</accession>
<dbReference type="EMBL" id="PYGA01000020">
    <property type="protein sequence ID" value="PSK91384.1"/>
    <property type="molecule type" value="Genomic_DNA"/>
</dbReference>
<gene>
    <name evidence="2" type="ORF">CLV63_120111</name>
</gene>
<dbReference type="AlphaFoldDB" id="A0A2P8D2D2"/>
<reference evidence="2 3" key="1">
    <citation type="submission" date="2018-03" db="EMBL/GenBank/DDBJ databases">
        <title>Genomic Encyclopedia of Archaeal and Bacterial Type Strains, Phase II (KMG-II): from individual species to whole genera.</title>
        <authorList>
            <person name="Goeker M."/>
        </authorList>
    </citation>
    <scope>NUCLEOTIDE SEQUENCE [LARGE SCALE GENOMIC DNA]</scope>
    <source>
        <strain evidence="2 3">DSM 45312</strain>
    </source>
</reference>
<evidence type="ECO:0000256" key="1">
    <source>
        <dbReference type="SAM" id="Coils"/>
    </source>
</evidence>
<organism evidence="2 3">
    <name type="scientific">Murinocardiopsis flavida</name>
    <dbReference type="NCBI Taxonomy" id="645275"/>
    <lineage>
        <taxon>Bacteria</taxon>
        <taxon>Bacillati</taxon>
        <taxon>Actinomycetota</taxon>
        <taxon>Actinomycetes</taxon>
        <taxon>Streptosporangiales</taxon>
        <taxon>Nocardiopsidaceae</taxon>
        <taxon>Murinocardiopsis</taxon>
    </lineage>
</organism>
<feature type="coiled-coil region" evidence="1">
    <location>
        <begin position="34"/>
        <end position="61"/>
    </location>
</feature>
<evidence type="ECO:0000313" key="3">
    <source>
        <dbReference type="Proteomes" id="UP000240542"/>
    </source>
</evidence>
<sequence>MAVLLTAIASFLVGIIAGWVITSAYATTTMGRLVDRKQREIRDLQDEVVLLRAALRSSRAKGVRGTAEWEQAS</sequence>
<dbReference type="RefSeq" id="WP_106585632.1">
    <property type="nucleotide sequence ID" value="NZ_PYGA01000020.1"/>
</dbReference>
<protein>
    <submittedName>
        <fullName evidence="2">Uncharacterized protein</fullName>
    </submittedName>
</protein>
<comment type="caution">
    <text evidence="2">The sequence shown here is derived from an EMBL/GenBank/DDBJ whole genome shotgun (WGS) entry which is preliminary data.</text>
</comment>
<evidence type="ECO:0000313" key="2">
    <source>
        <dbReference type="EMBL" id="PSK91384.1"/>
    </source>
</evidence>